<dbReference type="InterPro" id="IPR050553">
    <property type="entry name" value="Thioredoxin_ResA/DsbE_sf"/>
</dbReference>
<dbReference type="CDD" id="cd02966">
    <property type="entry name" value="TlpA_like_family"/>
    <property type="match status" value="1"/>
</dbReference>
<dbReference type="Gene3D" id="3.40.30.10">
    <property type="entry name" value="Glutaredoxin"/>
    <property type="match status" value="1"/>
</dbReference>
<keyword evidence="3" id="KW-0812">Transmembrane</keyword>
<evidence type="ECO:0000256" key="1">
    <source>
        <dbReference type="ARBA" id="ARBA00004196"/>
    </source>
</evidence>
<dbReference type="PANTHER" id="PTHR42852:SF6">
    <property type="entry name" value="THIOL:DISULFIDE INTERCHANGE PROTEIN DSBE"/>
    <property type="match status" value="1"/>
</dbReference>
<dbReference type="OrthoDB" id="9796554at2"/>
<organism evidence="7 9">
    <name type="scientific">Mycolicibacterium obuense</name>
    <dbReference type="NCBI Taxonomy" id="1807"/>
    <lineage>
        <taxon>Bacteria</taxon>
        <taxon>Bacillati</taxon>
        <taxon>Actinomycetota</taxon>
        <taxon>Actinomycetes</taxon>
        <taxon>Mycobacteriales</taxon>
        <taxon>Mycobacteriaceae</taxon>
        <taxon>Mycolicibacterium</taxon>
    </lineage>
</organism>
<reference evidence="8 10" key="2">
    <citation type="submission" date="2019-01" db="EMBL/GenBank/DDBJ databases">
        <title>High-quality-draft genome sequences of five non-tuberculosis mycobacteriaceae isolated from a nosocomial environment.</title>
        <authorList>
            <person name="Tiago I."/>
            <person name="Alarico S."/>
            <person name="Pereira S.G."/>
            <person name="Coelho C."/>
            <person name="Maranha A."/>
            <person name="Empadinhas N."/>
        </authorList>
    </citation>
    <scope>NUCLEOTIDE SEQUENCE [LARGE SCALE GENOMIC DNA]</scope>
    <source>
        <strain evidence="8 10">22DIII</strain>
    </source>
</reference>
<comment type="subcellular location">
    <subcellularLocation>
        <location evidence="1">Cell envelope</location>
    </subcellularLocation>
</comment>
<dbReference type="Proteomes" id="UP000294952">
    <property type="component" value="Unassembled WGS sequence"/>
</dbReference>
<dbReference type="SUPFAM" id="SSF52833">
    <property type="entry name" value="Thioredoxin-like"/>
    <property type="match status" value="1"/>
</dbReference>
<evidence type="ECO:0000313" key="9">
    <source>
        <dbReference type="Proteomes" id="UP000034150"/>
    </source>
</evidence>
<dbReference type="InterPro" id="IPR036249">
    <property type="entry name" value="Thioredoxin-like_sf"/>
</dbReference>
<name>A0A0M2JWV7_9MYCO</name>
<evidence type="ECO:0000259" key="6">
    <source>
        <dbReference type="PROSITE" id="PS51352"/>
    </source>
</evidence>
<accession>A0A0M2JWV7</accession>
<sequence length="213" mass="21954">MRSRLRWTVFALVVIAAMAVAIWPRTPQVDGTNTSGPGLTLPAAAVGDADTGELARLTARAALAPCPTPREGAPPKGDLAGALASCLGARTMFDVGAALAGEQTLINLWASWCAPCREEIPVLDAYAGQPGAVRVVGMNVQDTDTVALSLLADLGVHYPSFGNADAVGQVLGAPPVLPLSYLVGTDGTVRRVTTPTVFRDVEQVRAAVAAMNP</sequence>
<dbReference type="PANTHER" id="PTHR42852">
    <property type="entry name" value="THIOL:DISULFIDE INTERCHANGE PROTEIN DSBE"/>
    <property type="match status" value="1"/>
</dbReference>
<dbReference type="GO" id="GO:0030313">
    <property type="term" value="C:cell envelope"/>
    <property type="evidence" value="ECO:0007669"/>
    <property type="project" value="UniProtKB-SubCell"/>
</dbReference>
<dbReference type="PROSITE" id="PS00194">
    <property type="entry name" value="THIOREDOXIN_1"/>
    <property type="match status" value="1"/>
</dbReference>
<dbReference type="GO" id="GO:0017004">
    <property type="term" value="P:cytochrome complex assembly"/>
    <property type="evidence" value="ECO:0007669"/>
    <property type="project" value="UniProtKB-KW"/>
</dbReference>
<feature type="domain" description="Thioredoxin" evidence="6">
    <location>
        <begin position="35"/>
        <end position="213"/>
    </location>
</feature>
<dbReference type="GO" id="GO:0016491">
    <property type="term" value="F:oxidoreductase activity"/>
    <property type="evidence" value="ECO:0007669"/>
    <property type="project" value="InterPro"/>
</dbReference>
<dbReference type="InterPro" id="IPR013740">
    <property type="entry name" value="Redoxin"/>
</dbReference>
<dbReference type="PATRIC" id="fig|1807.13.peg.5531"/>
<gene>
    <name evidence="8" type="ORF">EUA04_26695</name>
    <name evidence="7" type="ORF">WN67_24730</name>
</gene>
<keyword evidence="3" id="KW-0735">Signal-anchor</keyword>
<dbReference type="InterPro" id="IPR013766">
    <property type="entry name" value="Thioredoxin_domain"/>
</dbReference>
<evidence type="ECO:0000313" key="10">
    <source>
        <dbReference type="Proteomes" id="UP000294952"/>
    </source>
</evidence>
<comment type="caution">
    <text evidence="7">The sequence shown here is derived from an EMBL/GenBank/DDBJ whole genome shotgun (WGS) entry which is preliminary data.</text>
</comment>
<keyword evidence="9" id="KW-1185">Reference proteome</keyword>
<evidence type="ECO:0000313" key="8">
    <source>
        <dbReference type="EMBL" id="TDL02882.1"/>
    </source>
</evidence>
<evidence type="ECO:0000256" key="2">
    <source>
        <dbReference type="ARBA" id="ARBA00022748"/>
    </source>
</evidence>
<keyword evidence="2" id="KW-0201">Cytochrome c-type biogenesis</keyword>
<keyword evidence="5" id="KW-0676">Redox-active center</keyword>
<dbReference type="Proteomes" id="UP000034150">
    <property type="component" value="Unassembled WGS sequence"/>
</dbReference>
<dbReference type="PROSITE" id="PS51352">
    <property type="entry name" value="THIOREDOXIN_2"/>
    <property type="match status" value="1"/>
</dbReference>
<keyword evidence="4" id="KW-1015">Disulfide bond</keyword>
<dbReference type="AlphaFoldDB" id="A0A0M2JWV7"/>
<evidence type="ECO:0000313" key="7">
    <source>
        <dbReference type="EMBL" id="KKE99308.1"/>
    </source>
</evidence>
<dbReference type="Pfam" id="PF08534">
    <property type="entry name" value="Redoxin"/>
    <property type="match status" value="1"/>
</dbReference>
<dbReference type="InterPro" id="IPR017937">
    <property type="entry name" value="Thioredoxin_CS"/>
</dbReference>
<evidence type="ECO:0000256" key="4">
    <source>
        <dbReference type="ARBA" id="ARBA00023157"/>
    </source>
</evidence>
<proteinExistence type="predicted"/>
<evidence type="ECO:0000256" key="5">
    <source>
        <dbReference type="ARBA" id="ARBA00023284"/>
    </source>
</evidence>
<reference evidence="7 9" key="1">
    <citation type="submission" date="2015-04" db="EMBL/GenBank/DDBJ databases">
        <title>Genome sequence of Mycobacterium obuense UC1.</title>
        <authorList>
            <person name="Greninger A.L."/>
            <person name="Cunningham G."/>
            <person name="Chiu C.Y."/>
            <person name="Miller S."/>
        </authorList>
    </citation>
    <scope>NUCLEOTIDE SEQUENCE [LARGE SCALE GENOMIC DNA]</scope>
    <source>
        <strain evidence="7 9">UC1</strain>
    </source>
</reference>
<protein>
    <submittedName>
        <fullName evidence="7">Thiol-disulfide oxidoreductase</fullName>
    </submittedName>
    <submittedName>
        <fullName evidence="8">TlpA family protein disulfide reductase</fullName>
    </submittedName>
</protein>
<dbReference type="RefSeq" id="WP_011893744.1">
    <property type="nucleotide sequence ID" value="NZ_CALTXN010000059.1"/>
</dbReference>
<dbReference type="EMBL" id="LAUZ02000108">
    <property type="protein sequence ID" value="KKE99308.1"/>
    <property type="molecule type" value="Genomic_DNA"/>
</dbReference>
<evidence type="ECO:0000256" key="3">
    <source>
        <dbReference type="ARBA" id="ARBA00022968"/>
    </source>
</evidence>
<dbReference type="EMBL" id="SDLP01000016">
    <property type="protein sequence ID" value="TDL02882.1"/>
    <property type="molecule type" value="Genomic_DNA"/>
</dbReference>